<evidence type="ECO:0000256" key="1">
    <source>
        <dbReference type="ARBA" id="ARBA00022553"/>
    </source>
</evidence>
<dbReference type="PANTHER" id="PTHR43214">
    <property type="entry name" value="TWO-COMPONENT RESPONSE REGULATOR"/>
    <property type="match status" value="1"/>
</dbReference>
<feature type="region of interest" description="Disordered" evidence="6">
    <location>
        <begin position="130"/>
        <end position="149"/>
    </location>
</feature>
<dbReference type="Pfam" id="PF00196">
    <property type="entry name" value="GerE"/>
    <property type="match status" value="1"/>
</dbReference>
<organism evidence="9 10">
    <name type="scientific">Cellulomonas phragmiteti</name>
    <dbReference type="NCBI Taxonomy" id="478780"/>
    <lineage>
        <taxon>Bacteria</taxon>
        <taxon>Bacillati</taxon>
        <taxon>Actinomycetota</taxon>
        <taxon>Actinomycetes</taxon>
        <taxon>Micrococcales</taxon>
        <taxon>Cellulomonadaceae</taxon>
        <taxon>Cellulomonas</taxon>
    </lineage>
</organism>
<dbReference type="InterPro" id="IPR016032">
    <property type="entry name" value="Sig_transdc_resp-reg_C-effctor"/>
</dbReference>
<accession>A0ABQ4DIA2</accession>
<dbReference type="InterPro" id="IPR001789">
    <property type="entry name" value="Sig_transdc_resp-reg_receiver"/>
</dbReference>
<evidence type="ECO:0000313" key="10">
    <source>
        <dbReference type="Proteomes" id="UP000614741"/>
    </source>
</evidence>
<sequence length="234" mass="24083">MRILVVDDNALIRLGLRAALEELEDVVSVDEAGDGQAALDRAARGDIDVVLLDVRMPGRDGLSVLPELVGHATVVMLTNTDDLGAVGEAMRAGAAGYIIHGSLQPSGIGAAIRACLAGGTVMSGLEPWASLTPPEPPATPSVGSGGRRDDLSTREAEIMDVVAQGLTNTQIARQLFLSEKTVKNHINRIFAKLGVTNRAHAVAVWLGTDAGPAGPGTNGTAVGPGPLVDGRPRP</sequence>
<dbReference type="PROSITE" id="PS50110">
    <property type="entry name" value="RESPONSE_REGULATORY"/>
    <property type="match status" value="1"/>
</dbReference>
<evidence type="ECO:0000256" key="5">
    <source>
        <dbReference type="PROSITE-ProRule" id="PRU00169"/>
    </source>
</evidence>
<dbReference type="InterPro" id="IPR058245">
    <property type="entry name" value="NreC/VraR/RcsB-like_REC"/>
</dbReference>
<dbReference type="PROSITE" id="PS50043">
    <property type="entry name" value="HTH_LUXR_2"/>
    <property type="match status" value="1"/>
</dbReference>
<gene>
    <name evidence="9" type="ORF">Cph01nite_08370</name>
</gene>
<keyword evidence="1 5" id="KW-0597">Phosphoprotein</keyword>
<keyword evidence="3 9" id="KW-0238">DNA-binding</keyword>
<evidence type="ECO:0000256" key="2">
    <source>
        <dbReference type="ARBA" id="ARBA00023015"/>
    </source>
</evidence>
<evidence type="ECO:0000313" key="9">
    <source>
        <dbReference type="EMBL" id="GIG39075.1"/>
    </source>
</evidence>
<feature type="domain" description="Response regulatory" evidence="8">
    <location>
        <begin position="2"/>
        <end position="115"/>
    </location>
</feature>
<dbReference type="PANTHER" id="PTHR43214:SF24">
    <property type="entry name" value="TRANSCRIPTIONAL REGULATORY PROTEIN NARL-RELATED"/>
    <property type="match status" value="1"/>
</dbReference>
<dbReference type="RefSeq" id="WP_203671397.1">
    <property type="nucleotide sequence ID" value="NZ_BONP01000003.1"/>
</dbReference>
<dbReference type="SUPFAM" id="SSF52172">
    <property type="entry name" value="CheY-like"/>
    <property type="match status" value="1"/>
</dbReference>
<evidence type="ECO:0000256" key="6">
    <source>
        <dbReference type="SAM" id="MobiDB-lite"/>
    </source>
</evidence>
<dbReference type="InterPro" id="IPR039420">
    <property type="entry name" value="WalR-like"/>
</dbReference>
<dbReference type="SUPFAM" id="SSF46894">
    <property type="entry name" value="C-terminal effector domain of the bipartite response regulators"/>
    <property type="match status" value="1"/>
</dbReference>
<feature type="modified residue" description="4-aspartylphosphate" evidence="5">
    <location>
        <position position="53"/>
    </location>
</feature>
<dbReference type="GO" id="GO:0003677">
    <property type="term" value="F:DNA binding"/>
    <property type="evidence" value="ECO:0007669"/>
    <property type="project" value="UniProtKB-KW"/>
</dbReference>
<keyword evidence="10" id="KW-1185">Reference proteome</keyword>
<keyword evidence="4" id="KW-0804">Transcription</keyword>
<dbReference type="CDD" id="cd17535">
    <property type="entry name" value="REC_NarL-like"/>
    <property type="match status" value="1"/>
</dbReference>
<reference evidence="9 10" key="1">
    <citation type="submission" date="2021-01" db="EMBL/GenBank/DDBJ databases">
        <title>Whole genome shotgun sequence of Cellulomonas phragmiteti NBRC 110785.</title>
        <authorList>
            <person name="Komaki H."/>
            <person name="Tamura T."/>
        </authorList>
    </citation>
    <scope>NUCLEOTIDE SEQUENCE [LARGE SCALE GENOMIC DNA]</scope>
    <source>
        <strain evidence="9 10">NBRC 110785</strain>
    </source>
</reference>
<evidence type="ECO:0000256" key="4">
    <source>
        <dbReference type="ARBA" id="ARBA00023163"/>
    </source>
</evidence>
<feature type="domain" description="HTH luxR-type" evidence="7">
    <location>
        <begin position="144"/>
        <end position="209"/>
    </location>
</feature>
<dbReference type="PRINTS" id="PR00038">
    <property type="entry name" value="HTHLUXR"/>
</dbReference>
<proteinExistence type="predicted"/>
<dbReference type="SMART" id="SM00448">
    <property type="entry name" value="REC"/>
    <property type="match status" value="1"/>
</dbReference>
<dbReference type="CDD" id="cd06170">
    <property type="entry name" value="LuxR_C_like"/>
    <property type="match status" value="1"/>
</dbReference>
<dbReference type="InterPro" id="IPR011006">
    <property type="entry name" value="CheY-like_superfamily"/>
</dbReference>
<dbReference type="EMBL" id="BONP01000003">
    <property type="protein sequence ID" value="GIG39075.1"/>
    <property type="molecule type" value="Genomic_DNA"/>
</dbReference>
<dbReference type="SMART" id="SM00421">
    <property type="entry name" value="HTH_LUXR"/>
    <property type="match status" value="1"/>
</dbReference>
<evidence type="ECO:0000259" key="8">
    <source>
        <dbReference type="PROSITE" id="PS50110"/>
    </source>
</evidence>
<feature type="region of interest" description="Disordered" evidence="6">
    <location>
        <begin position="210"/>
        <end position="234"/>
    </location>
</feature>
<protein>
    <submittedName>
        <fullName evidence="9">DNA-binding response regulator</fullName>
    </submittedName>
</protein>
<comment type="caution">
    <text evidence="9">The sequence shown here is derived from an EMBL/GenBank/DDBJ whole genome shotgun (WGS) entry which is preliminary data.</text>
</comment>
<dbReference type="InterPro" id="IPR000792">
    <property type="entry name" value="Tscrpt_reg_LuxR_C"/>
</dbReference>
<dbReference type="Pfam" id="PF00072">
    <property type="entry name" value="Response_reg"/>
    <property type="match status" value="1"/>
</dbReference>
<name>A0ABQ4DIA2_9CELL</name>
<dbReference type="Gene3D" id="3.40.50.2300">
    <property type="match status" value="1"/>
</dbReference>
<dbReference type="Proteomes" id="UP000614741">
    <property type="component" value="Unassembled WGS sequence"/>
</dbReference>
<keyword evidence="2" id="KW-0805">Transcription regulation</keyword>
<evidence type="ECO:0000256" key="3">
    <source>
        <dbReference type="ARBA" id="ARBA00023125"/>
    </source>
</evidence>
<evidence type="ECO:0000259" key="7">
    <source>
        <dbReference type="PROSITE" id="PS50043"/>
    </source>
</evidence>
<dbReference type="PROSITE" id="PS00622">
    <property type="entry name" value="HTH_LUXR_1"/>
    <property type="match status" value="1"/>
</dbReference>